<keyword evidence="3" id="KW-1185">Reference proteome</keyword>
<dbReference type="EMBL" id="OZ034834">
    <property type="protein sequence ID" value="CAL1676122.1"/>
    <property type="molecule type" value="Genomic_DNA"/>
</dbReference>
<evidence type="ECO:0000313" key="3">
    <source>
        <dbReference type="Proteomes" id="UP001497644"/>
    </source>
</evidence>
<evidence type="ECO:0000313" key="2">
    <source>
        <dbReference type="EMBL" id="CAL1676122.1"/>
    </source>
</evidence>
<evidence type="ECO:0000256" key="1">
    <source>
        <dbReference type="SAM" id="MobiDB-lite"/>
    </source>
</evidence>
<accession>A0AAV2N888</accession>
<reference evidence="2" key="1">
    <citation type="submission" date="2024-04" db="EMBL/GenBank/DDBJ databases">
        <authorList>
            <consortium name="Molecular Ecology Group"/>
        </authorList>
    </citation>
    <scope>NUCLEOTIDE SEQUENCE</scope>
</reference>
<name>A0AAV2N888_9HYME</name>
<proteinExistence type="predicted"/>
<protein>
    <submittedName>
        <fullName evidence="2">Uncharacterized protein</fullName>
    </submittedName>
</protein>
<feature type="region of interest" description="Disordered" evidence="1">
    <location>
        <begin position="32"/>
        <end position="64"/>
    </location>
</feature>
<organism evidence="2 3">
    <name type="scientific">Lasius platythorax</name>
    <dbReference type="NCBI Taxonomy" id="488582"/>
    <lineage>
        <taxon>Eukaryota</taxon>
        <taxon>Metazoa</taxon>
        <taxon>Ecdysozoa</taxon>
        <taxon>Arthropoda</taxon>
        <taxon>Hexapoda</taxon>
        <taxon>Insecta</taxon>
        <taxon>Pterygota</taxon>
        <taxon>Neoptera</taxon>
        <taxon>Endopterygota</taxon>
        <taxon>Hymenoptera</taxon>
        <taxon>Apocrita</taxon>
        <taxon>Aculeata</taxon>
        <taxon>Formicoidea</taxon>
        <taxon>Formicidae</taxon>
        <taxon>Formicinae</taxon>
        <taxon>Lasius</taxon>
        <taxon>Lasius</taxon>
    </lineage>
</organism>
<dbReference type="Proteomes" id="UP001497644">
    <property type="component" value="Chromosome 11"/>
</dbReference>
<dbReference type="AlphaFoldDB" id="A0AAV2N888"/>
<gene>
    <name evidence="2" type="ORF">LPLAT_LOCUS2362</name>
</gene>
<sequence>MTFPRSSFVPYGRPVNRCTLWHLSTAENRTMHTPEKLQFPDVSDAPTVPLSQGRARRSHNQSPRYELRMRIPGVAARIKAEARNTS</sequence>